<dbReference type="GO" id="GO:0004190">
    <property type="term" value="F:aspartic-type endopeptidase activity"/>
    <property type="evidence" value="ECO:0007669"/>
    <property type="project" value="InterPro"/>
</dbReference>
<dbReference type="Proteomes" id="UP000008909">
    <property type="component" value="Unassembled WGS sequence"/>
</dbReference>
<dbReference type="InterPro" id="IPR001995">
    <property type="entry name" value="Peptidase_A2_cat"/>
</dbReference>
<protein>
    <recommendedName>
        <fullName evidence="3">Peptidase A2 domain-containing protein</fullName>
    </recommendedName>
</protein>
<reference key="2">
    <citation type="submission" date="2011-10" db="EMBL/GenBank/DDBJ databases">
        <title>The genome and transcriptome sequence of Clonorchis sinensis provide insights into the carcinogenic liver fluke.</title>
        <authorList>
            <person name="Wang X."/>
            <person name="Huang Y."/>
            <person name="Chen W."/>
            <person name="Liu H."/>
            <person name="Guo L."/>
            <person name="Chen Y."/>
            <person name="Luo F."/>
            <person name="Zhou W."/>
            <person name="Sun J."/>
            <person name="Mao Q."/>
            <person name="Liang P."/>
            <person name="Zhou C."/>
            <person name="Tian Y."/>
            <person name="Men J."/>
            <person name="Lv X."/>
            <person name="Huang L."/>
            <person name="Zhou J."/>
            <person name="Hu Y."/>
            <person name="Li R."/>
            <person name="Zhang F."/>
            <person name="Lei H."/>
            <person name="Li X."/>
            <person name="Hu X."/>
            <person name="Liang C."/>
            <person name="Xu J."/>
            <person name="Wu Z."/>
            <person name="Yu X."/>
        </authorList>
    </citation>
    <scope>NUCLEOTIDE SEQUENCE</scope>
    <source>
        <strain>Henan</strain>
    </source>
</reference>
<evidence type="ECO:0000313" key="5">
    <source>
        <dbReference type="Proteomes" id="UP000008909"/>
    </source>
</evidence>
<dbReference type="Gene3D" id="2.40.70.10">
    <property type="entry name" value="Acid Proteases"/>
    <property type="match status" value="1"/>
</dbReference>
<dbReference type="InterPro" id="IPR021109">
    <property type="entry name" value="Peptidase_aspartic_dom_sf"/>
</dbReference>
<reference evidence="4" key="1">
    <citation type="journal article" date="2011" name="Genome Biol.">
        <title>The draft genome of the carcinogenic human liver fluke Clonorchis sinensis.</title>
        <authorList>
            <person name="Wang X."/>
            <person name="Chen W."/>
            <person name="Huang Y."/>
            <person name="Sun J."/>
            <person name="Men J."/>
            <person name="Liu H."/>
            <person name="Luo F."/>
            <person name="Guo L."/>
            <person name="Lv X."/>
            <person name="Deng C."/>
            <person name="Zhou C."/>
            <person name="Fan Y."/>
            <person name="Li X."/>
            <person name="Huang L."/>
            <person name="Hu Y."/>
            <person name="Liang C."/>
            <person name="Hu X."/>
            <person name="Xu J."/>
            <person name="Yu X."/>
        </authorList>
    </citation>
    <scope>NUCLEOTIDE SEQUENCE [LARGE SCALE GENOMIC DNA]</scope>
    <source>
        <strain evidence="4">Henan</strain>
    </source>
</reference>
<dbReference type="SUPFAM" id="SSF50630">
    <property type="entry name" value="Acid proteases"/>
    <property type="match status" value="1"/>
</dbReference>
<keyword evidence="1" id="KW-0378">Hydrolase</keyword>
<evidence type="ECO:0000259" key="3">
    <source>
        <dbReference type="PROSITE" id="PS50175"/>
    </source>
</evidence>
<dbReference type="CDD" id="cd00303">
    <property type="entry name" value="retropepsin_like"/>
    <property type="match status" value="1"/>
</dbReference>
<accession>G7Y7V3</accession>
<dbReference type="SUPFAM" id="SSF57756">
    <property type="entry name" value="Retrovirus zinc finger-like domains"/>
    <property type="match status" value="1"/>
</dbReference>
<dbReference type="InterPro" id="IPR036875">
    <property type="entry name" value="Znf_CCHC_sf"/>
</dbReference>
<dbReference type="InterPro" id="IPR001878">
    <property type="entry name" value="Znf_CCHC"/>
</dbReference>
<organism evidence="4 5">
    <name type="scientific">Clonorchis sinensis</name>
    <name type="common">Chinese liver fluke</name>
    <dbReference type="NCBI Taxonomy" id="79923"/>
    <lineage>
        <taxon>Eukaryota</taxon>
        <taxon>Metazoa</taxon>
        <taxon>Spiralia</taxon>
        <taxon>Lophotrochozoa</taxon>
        <taxon>Platyhelminthes</taxon>
        <taxon>Trematoda</taxon>
        <taxon>Digenea</taxon>
        <taxon>Opisthorchiida</taxon>
        <taxon>Opisthorchiata</taxon>
        <taxon>Opisthorchiidae</taxon>
        <taxon>Clonorchis</taxon>
    </lineage>
</organism>
<dbReference type="Pfam" id="PF13975">
    <property type="entry name" value="gag-asp_proteas"/>
    <property type="match status" value="1"/>
</dbReference>
<feature type="domain" description="Peptidase A2" evidence="3">
    <location>
        <begin position="287"/>
        <end position="366"/>
    </location>
</feature>
<feature type="region of interest" description="Disordered" evidence="2">
    <location>
        <begin position="752"/>
        <end position="773"/>
    </location>
</feature>
<keyword evidence="5" id="KW-1185">Reference proteome</keyword>
<dbReference type="AlphaFoldDB" id="G7Y7V3"/>
<sequence length="788" mass="89604">MDPQLRPRFFDADPNSADAAKRWNHWFRTFETYLKTVESSKPDKLETPIHFVDPLVYDHIADHTDYESAIETLRKLYVRPKNVIYARYLLQTYKQENGQDIDQFVRKLKSLAKGCEFKSVSATEYQDECVRDAIINGLASTSIREKLLAQSELTLDQAYQLARSLELAHKQSQSYVSNEPISCSTIPPISQNPELRVDPTTAAVKSIQACYFCGYDTHPRPKCPAREAVCNLCGKRGHFRRVCRLKNTAKFHTSCTTKPTLSSLFVAAAPTCLAHAIATIEVNGIALRALVDTGSSCSFINAKVVKLHNWKIYPTFSVVTMASTSLSCRTTDYACVSVRYRDTSYNELKLFVMPNLCTDVLLGHDFLGLHGKSPFVVCVDSRIAHDQRGQLGARRIFRVDVVNFLAMVARVLGEDCVRNQRDGVELGIWQFHIPSGCRVVAASPMSRSTLMDDLSGNLMGEQSMRTLKSDAGIRYTASARQLDFETTAEDGDVQRRQNEVRLFAPGGSTEQHDEPKRLWALDCQRLLSLAGVKRLPSARASFLLALPESKGFCRRRTARLYLVLTGHFTLISEKVFQPPFTQAYNRRFKQVKQFDDAFEPEALLEDSNCPPVETRTPWHYPGPRTANRNLMPHRLSRDAISRVTLIDAHNRPDSGCAPLMMQRPLQLDMSLWILHCVTELKRLYVIEYPLMVASVRFLWQHHVCQSQTVPLRYQFPEQRKSLDNVVRTNKQAKNPCLTIDKPIDPEIKRKAVSSLQTRQQIPPDRNHNSTRPIIRRQGKLSIREDREA</sequence>
<proteinExistence type="predicted"/>
<gene>
    <name evidence="4" type="ORF">CLF_102406</name>
</gene>
<dbReference type="PROSITE" id="PS50175">
    <property type="entry name" value="ASP_PROT_RETROV"/>
    <property type="match status" value="1"/>
</dbReference>
<evidence type="ECO:0000256" key="2">
    <source>
        <dbReference type="SAM" id="MobiDB-lite"/>
    </source>
</evidence>
<dbReference type="SMART" id="SM00343">
    <property type="entry name" value="ZnF_C2HC"/>
    <property type="match status" value="2"/>
</dbReference>
<name>G7Y7V3_CLOSI</name>
<dbReference type="GO" id="GO:0003676">
    <property type="term" value="F:nucleic acid binding"/>
    <property type="evidence" value="ECO:0007669"/>
    <property type="project" value="InterPro"/>
</dbReference>
<dbReference type="GO" id="GO:0006508">
    <property type="term" value="P:proteolysis"/>
    <property type="evidence" value="ECO:0007669"/>
    <property type="project" value="InterPro"/>
</dbReference>
<dbReference type="GO" id="GO:0008270">
    <property type="term" value="F:zinc ion binding"/>
    <property type="evidence" value="ECO:0007669"/>
    <property type="project" value="InterPro"/>
</dbReference>
<dbReference type="EMBL" id="DF142926">
    <property type="protein sequence ID" value="GAA49038.1"/>
    <property type="molecule type" value="Genomic_DNA"/>
</dbReference>
<evidence type="ECO:0000313" key="4">
    <source>
        <dbReference type="EMBL" id="GAA49038.1"/>
    </source>
</evidence>
<dbReference type="PANTHER" id="PTHR33198">
    <property type="entry name" value="ANK_REP_REGION DOMAIN-CONTAINING PROTEIN-RELATED"/>
    <property type="match status" value="1"/>
</dbReference>
<evidence type="ECO:0000256" key="1">
    <source>
        <dbReference type="ARBA" id="ARBA00022801"/>
    </source>
</evidence>
<dbReference type="Gene3D" id="4.10.60.10">
    <property type="entry name" value="Zinc finger, CCHC-type"/>
    <property type="match status" value="1"/>
</dbReference>